<dbReference type="SUPFAM" id="SSF51905">
    <property type="entry name" value="FAD/NAD(P)-binding domain"/>
    <property type="match status" value="1"/>
</dbReference>
<feature type="domain" description="FAD-binding" evidence="2">
    <location>
        <begin position="16"/>
        <end position="328"/>
    </location>
</feature>
<dbReference type="InterPro" id="IPR050631">
    <property type="entry name" value="PheA/TfdB_FAD_monoxygenase"/>
</dbReference>
<protein>
    <submittedName>
        <fullName evidence="3">NAD(P)/FAD-dependent oxidoreductase</fullName>
    </submittedName>
</protein>
<dbReference type="PANTHER" id="PTHR43476:SF5">
    <property type="entry name" value="FAD-DEPENDENT MONOOXYGENASE"/>
    <property type="match status" value="1"/>
</dbReference>
<keyword evidence="4" id="KW-1185">Reference proteome</keyword>
<gene>
    <name evidence="3" type="ORF">ACFSJD_31735</name>
</gene>
<dbReference type="Proteomes" id="UP001597114">
    <property type="component" value="Unassembled WGS sequence"/>
</dbReference>
<evidence type="ECO:0000259" key="2">
    <source>
        <dbReference type="Pfam" id="PF01494"/>
    </source>
</evidence>
<proteinExistence type="predicted"/>
<organism evidence="3 4">
    <name type="scientific">Pseudonocardia yunnanensis</name>
    <dbReference type="NCBI Taxonomy" id="58107"/>
    <lineage>
        <taxon>Bacteria</taxon>
        <taxon>Bacillati</taxon>
        <taxon>Actinomycetota</taxon>
        <taxon>Actinomycetes</taxon>
        <taxon>Pseudonocardiales</taxon>
        <taxon>Pseudonocardiaceae</taxon>
        <taxon>Pseudonocardia</taxon>
    </lineage>
</organism>
<accession>A0ABW4F362</accession>
<dbReference type="PANTHER" id="PTHR43476">
    <property type="entry name" value="3-(3-HYDROXY-PHENYL)PROPIONATE/3-HYDROXYCINNAMIC ACID HYDROXYLASE"/>
    <property type="match status" value="1"/>
</dbReference>
<dbReference type="EMBL" id="JBHUCO010000044">
    <property type="protein sequence ID" value="MFD1522106.1"/>
    <property type="molecule type" value="Genomic_DNA"/>
</dbReference>
<comment type="caution">
    <text evidence="3">The sequence shown here is derived from an EMBL/GenBank/DDBJ whole genome shotgun (WGS) entry which is preliminary data.</text>
</comment>
<dbReference type="Gene3D" id="3.30.70.2450">
    <property type="match status" value="1"/>
</dbReference>
<dbReference type="InterPro" id="IPR002938">
    <property type="entry name" value="FAD-bd"/>
</dbReference>
<dbReference type="RefSeq" id="WP_344729980.1">
    <property type="nucleotide sequence ID" value="NZ_BAAAUS010000064.1"/>
</dbReference>
<evidence type="ECO:0000256" key="1">
    <source>
        <dbReference type="ARBA" id="ARBA00023002"/>
    </source>
</evidence>
<name>A0ABW4F362_9PSEU</name>
<reference evidence="4" key="1">
    <citation type="journal article" date="2019" name="Int. J. Syst. Evol. Microbiol.">
        <title>The Global Catalogue of Microorganisms (GCM) 10K type strain sequencing project: providing services to taxonomists for standard genome sequencing and annotation.</title>
        <authorList>
            <consortium name="The Broad Institute Genomics Platform"/>
            <consortium name="The Broad Institute Genome Sequencing Center for Infectious Disease"/>
            <person name="Wu L."/>
            <person name="Ma J."/>
        </authorList>
    </citation>
    <scope>NUCLEOTIDE SEQUENCE [LARGE SCALE GENOMIC DNA]</scope>
    <source>
        <strain evidence="4">CCM 7043</strain>
    </source>
</reference>
<dbReference type="InterPro" id="IPR036188">
    <property type="entry name" value="FAD/NAD-bd_sf"/>
</dbReference>
<dbReference type="Pfam" id="PF01494">
    <property type="entry name" value="FAD_binding_3"/>
    <property type="match status" value="1"/>
</dbReference>
<dbReference type="Gene3D" id="3.50.50.60">
    <property type="entry name" value="FAD/NAD(P)-binding domain"/>
    <property type="match status" value="1"/>
</dbReference>
<dbReference type="PRINTS" id="PR00420">
    <property type="entry name" value="RNGMNOXGNASE"/>
</dbReference>
<sequence length="429" mass="47548">MIWDPATAAPVSFERPVVVVGGGPVGMTAAAALAVEGLPVVLVELSPEPRPDWRASTFHAATLELLQTIDITDRMHAEGLVVPKYQFRDRQDGLVAEFDFRLLADETPFPYRLQLNQQHLVRMLAERLRGDERVRLRFGTRLTGLDITADGARLHLFGPEGESELLASYVIGADGPRSAVRGAMGVDFDGFTYPERFAITSTSVDLQELLPDLGHVNYVADPQEWLFILRTPESWRVVWPVPERLSTEEASDPARLQSQLQRVAPYEAGYPVIDHQLYNVHQRVASAFRLGPVLLAGDAAHINSPLGGVGLNSGIHDAMDAARRLGRIGRVGTDGSADIGVDIDAELRAYDHVRRTVAVEYVQADTQRNTDRLRETDDTVRRQNQDDMRAIAADPQRARAYIRRVSLLESVQRFGIGTPPAELELEEAR</sequence>
<evidence type="ECO:0000313" key="3">
    <source>
        <dbReference type="EMBL" id="MFD1522106.1"/>
    </source>
</evidence>
<keyword evidence="1" id="KW-0560">Oxidoreductase</keyword>
<evidence type="ECO:0000313" key="4">
    <source>
        <dbReference type="Proteomes" id="UP001597114"/>
    </source>
</evidence>